<comment type="caution">
    <text evidence="6">The sequence shown here is derived from an EMBL/GenBank/DDBJ whole genome shotgun (WGS) entry which is preliminary data.</text>
</comment>
<dbReference type="PANTHER" id="PTHR45916">
    <property type="entry name" value="STRUCTURAL MAINTENANCE OF CHROMOSOMES PROTEIN 5"/>
    <property type="match status" value="1"/>
</dbReference>
<organism evidence="6 7">
    <name type="scientific">Hevea brasiliensis</name>
    <name type="common">Para rubber tree</name>
    <name type="synonym">Siphonia brasiliensis</name>
    <dbReference type="NCBI Taxonomy" id="3981"/>
    <lineage>
        <taxon>Eukaryota</taxon>
        <taxon>Viridiplantae</taxon>
        <taxon>Streptophyta</taxon>
        <taxon>Embryophyta</taxon>
        <taxon>Tracheophyta</taxon>
        <taxon>Spermatophyta</taxon>
        <taxon>Magnoliopsida</taxon>
        <taxon>eudicotyledons</taxon>
        <taxon>Gunneridae</taxon>
        <taxon>Pentapetalae</taxon>
        <taxon>rosids</taxon>
        <taxon>fabids</taxon>
        <taxon>Malpighiales</taxon>
        <taxon>Euphorbiaceae</taxon>
        <taxon>Crotonoideae</taxon>
        <taxon>Micrandreae</taxon>
        <taxon>Hevea</taxon>
    </lineage>
</organism>
<sequence length="857" mass="99210">MELHNFMTYDYLVCKPGSRLSLVIGPNGSGKSSIVCAIALGLGGDPQLLGRATSIGAYVKCGEEIGCIKISLRGNTKDDRITIMHKIDTHNKSEWLYSEETEKAIGDPQLLIQQHALVEKSCKLKNIEVAVKMNGETLDQEKALNSELEKDVECVCQGEELLSKLIISFLCNAHLIPLCCHLKVECMKRKLPLLKYDMKKAEYMEAKKLEKDAKIKLDEAVKTLKDLKEPIEKQKQEKSLLDSKCKKVTNLIQDNAKQRMELQEKENHLGLQLEGKYSEMEDLKRQEEFCQQRILKAKEELAAAEIELQNLPNYDSPRDVLERLGSQITELQISANQKRIQKSQKEKLLNQRTMALRQCLDRLKDMECAKYKLLQALRNSGSAGIIDAYQWLQQHKNELKEVYVPVLLEVNVLDEVHADYLEGQVPYYIWKSFITQGPIDRDFLVRNLKSFDVPILNYVRDEHHLKDPFQVSEKMHELGIYTRLDQVFDAPDAVKEVLISQCGLDRSYIGSKETDKKADDVAKLNIFDFWTPENYYCWSSSRYGGSDVGEIEKQRCRKEELEKSVNALEESFKLLLMEQRHLENEGANLQKQREELISVAQNKKRTRRELENQLDQKKRKLESVEEDDLDISMAKLIDEAVKIKIQQLQHAIAIKARRRWRIVKSNFQLPRGMQNQLLLSLQDLQRHFMRCPQQLRNWMLLFRTIFLKPIPFFSLNVLKEYEHRQEKMESLAKKLEVDTEELKMCLAEIDPLKERSVSTILYLVSLQDLTNCQFRVVDEIKQGMDPVNERKMFQQLERAASQPGTPQCFLLTPKLLPDLEYSEACSILNIMNGPWIKQPVKVWSNGECWRAVGGNCQ</sequence>
<protein>
    <recommendedName>
        <fullName evidence="2">Structural maintenance of chromosomes protein 5</fullName>
    </recommendedName>
</protein>
<gene>
    <name evidence="6" type="ORF">GH714_018169</name>
</gene>
<dbReference type="GO" id="GO:0005634">
    <property type="term" value="C:nucleus"/>
    <property type="evidence" value="ECO:0007669"/>
    <property type="project" value="TreeGrafter"/>
</dbReference>
<keyword evidence="3 4" id="KW-0175">Coiled coil</keyword>
<dbReference type="Gene3D" id="3.40.50.300">
    <property type="entry name" value="P-loop containing nucleotide triphosphate hydrolases"/>
    <property type="match status" value="2"/>
</dbReference>
<keyword evidence="7" id="KW-1185">Reference proteome</keyword>
<evidence type="ECO:0000313" key="6">
    <source>
        <dbReference type="EMBL" id="KAF2319712.1"/>
    </source>
</evidence>
<feature type="domain" description="Rad50/SbcC-type AAA" evidence="5">
    <location>
        <begin position="2"/>
        <end position="258"/>
    </location>
</feature>
<dbReference type="GO" id="GO:0000724">
    <property type="term" value="P:double-strand break repair via homologous recombination"/>
    <property type="evidence" value="ECO:0007669"/>
    <property type="project" value="TreeGrafter"/>
</dbReference>
<dbReference type="EMBL" id="JAAGAX010000003">
    <property type="protein sequence ID" value="KAF2319712.1"/>
    <property type="molecule type" value="Genomic_DNA"/>
</dbReference>
<evidence type="ECO:0000313" key="7">
    <source>
        <dbReference type="Proteomes" id="UP000467840"/>
    </source>
</evidence>
<dbReference type="Pfam" id="PF13476">
    <property type="entry name" value="AAA_23"/>
    <property type="match status" value="1"/>
</dbReference>
<dbReference type="InterPro" id="IPR038729">
    <property type="entry name" value="Rad50/SbcC_AAA"/>
</dbReference>
<dbReference type="AlphaFoldDB" id="A0A6A6N0I4"/>
<dbReference type="GO" id="GO:0016887">
    <property type="term" value="F:ATP hydrolysis activity"/>
    <property type="evidence" value="ECO:0007669"/>
    <property type="project" value="InterPro"/>
</dbReference>
<dbReference type="InterPro" id="IPR027417">
    <property type="entry name" value="P-loop_NTPase"/>
</dbReference>
<evidence type="ECO:0000256" key="1">
    <source>
        <dbReference type="ARBA" id="ARBA00010171"/>
    </source>
</evidence>
<dbReference type="Proteomes" id="UP000467840">
    <property type="component" value="Chromosome 10"/>
</dbReference>
<evidence type="ECO:0000259" key="5">
    <source>
        <dbReference type="Pfam" id="PF13476"/>
    </source>
</evidence>
<feature type="coiled-coil region" evidence="4">
    <location>
        <begin position="217"/>
        <end position="307"/>
    </location>
</feature>
<comment type="similarity">
    <text evidence="1">Belongs to the SMC family. SMC5 subfamily.</text>
</comment>
<feature type="coiled-coil region" evidence="4">
    <location>
        <begin position="551"/>
        <end position="627"/>
    </location>
</feature>
<dbReference type="GO" id="GO:0003697">
    <property type="term" value="F:single-stranded DNA binding"/>
    <property type="evidence" value="ECO:0007669"/>
    <property type="project" value="TreeGrafter"/>
</dbReference>
<dbReference type="GO" id="GO:0030915">
    <property type="term" value="C:Smc5-Smc6 complex"/>
    <property type="evidence" value="ECO:0007669"/>
    <property type="project" value="TreeGrafter"/>
</dbReference>
<dbReference type="SUPFAM" id="SSF52540">
    <property type="entry name" value="P-loop containing nucleoside triphosphate hydrolases"/>
    <property type="match status" value="1"/>
</dbReference>
<name>A0A6A6N0I4_HEVBR</name>
<reference evidence="6 7" key="1">
    <citation type="journal article" date="2020" name="Mol. Plant">
        <title>The Chromosome-Based Rubber Tree Genome Provides New Insights into Spurge Genome Evolution and Rubber Biosynthesis.</title>
        <authorList>
            <person name="Liu J."/>
            <person name="Shi C."/>
            <person name="Shi C.C."/>
            <person name="Li W."/>
            <person name="Zhang Q.J."/>
            <person name="Zhang Y."/>
            <person name="Li K."/>
            <person name="Lu H.F."/>
            <person name="Shi C."/>
            <person name="Zhu S.T."/>
            <person name="Xiao Z.Y."/>
            <person name="Nan H."/>
            <person name="Yue Y."/>
            <person name="Zhu X.G."/>
            <person name="Wu Y."/>
            <person name="Hong X.N."/>
            <person name="Fan G.Y."/>
            <person name="Tong Y."/>
            <person name="Zhang D."/>
            <person name="Mao C.L."/>
            <person name="Liu Y.L."/>
            <person name="Hao S.J."/>
            <person name="Liu W.Q."/>
            <person name="Lv M.Q."/>
            <person name="Zhang H.B."/>
            <person name="Liu Y."/>
            <person name="Hu-Tang G.R."/>
            <person name="Wang J.P."/>
            <person name="Wang J.H."/>
            <person name="Sun Y.H."/>
            <person name="Ni S.B."/>
            <person name="Chen W.B."/>
            <person name="Zhang X.C."/>
            <person name="Jiao Y.N."/>
            <person name="Eichler E.E."/>
            <person name="Li G.H."/>
            <person name="Liu X."/>
            <person name="Gao L.Z."/>
        </authorList>
    </citation>
    <scope>NUCLEOTIDE SEQUENCE [LARGE SCALE GENOMIC DNA]</scope>
    <source>
        <strain evidence="7">cv. GT1</strain>
        <tissue evidence="6">Leaf</tissue>
    </source>
</reference>
<evidence type="ECO:0000256" key="3">
    <source>
        <dbReference type="ARBA" id="ARBA00023054"/>
    </source>
</evidence>
<accession>A0A6A6N0I4</accession>
<dbReference type="PANTHER" id="PTHR45916:SF1">
    <property type="entry name" value="STRUCTURAL MAINTENANCE OF CHROMOSOMES PROTEIN 5"/>
    <property type="match status" value="1"/>
</dbReference>
<evidence type="ECO:0000256" key="2">
    <source>
        <dbReference type="ARBA" id="ARBA00018687"/>
    </source>
</evidence>
<proteinExistence type="inferred from homology"/>
<evidence type="ECO:0000256" key="4">
    <source>
        <dbReference type="SAM" id="Coils"/>
    </source>
</evidence>